<gene>
    <name evidence="1" type="ORF">M3M39_05795</name>
</gene>
<protein>
    <submittedName>
        <fullName evidence="1">Uncharacterized protein</fullName>
    </submittedName>
</protein>
<reference evidence="1" key="1">
    <citation type="submission" date="2022-05" db="EMBL/GenBank/DDBJ databases">
        <authorList>
            <person name="Oliphant S.A."/>
            <person name="Watson-Haigh N.S."/>
            <person name="Sumby K.M."/>
            <person name="Gardner J.M."/>
            <person name="Jiranek V."/>
        </authorList>
    </citation>
    <scope>NUCLEOTIDE SEQUENCE</scope>
    <source>
        <strain evidence="1">KI11_C11</strain>
    </source>
</reference>
<keyword evidence="2" id="KW-1185">Reference proteome</keyword>
<proteinExistence type="predicted"/>
<dbReference type="EMBL" id="CP097118">
    <property type="protein sequence ID" value="USS87633.1"/>
    <property type="molecule type" value="Genomic_DNA"/>
</dbReference>
<name>A0ABY5BT47_9LACO</name>
<accession>A0ABY5BT47</accession>
<organism evidence="1 2">
    <name type="scientific">Fructilactobacillus hinvesii</name>
    <dbReference type="NCBI Taxonomy" id="2940300"/>
    <lineage>
        <taxon>Bacteria</taxon>
        <taxon>Bacillati</taxon>
        <taxon>Bacillota</taxon>
        <taxon>Bacilli</taxon>
        <taxon>Lactobacillales</taxon>
        <taxon>Lactobacillaceae</taxon>
        <taxon>Fructilactobacillus</taxon>
    </lineage>
</organism>
<evidence type="ECO:0000313" key="1">
    <source>
        <dbReference type="EMBL" id="USS87633.1"/>
    </source>
</evidence>
<dbReference type="RefSeq" id="WP_252796924.1">
    <property type="nucleotide sequence ID" value="NZ_CP097118.1"/>
</dbReference>
<evidence type="ECO:0000313" key="2">
    <source>
        <dbReference type="Proteomes" id="UP001057025"/>
    </source>
</evidence>
<sequence>MNNFWMVLASSSGPILTAINVAWSIHLGHKNNVDKQNKEERSQAEKVSAWISINEIFIRNDSNLPIYDVKTYLKNPKNNRNPYVIMYDKKPANFDVFPPGQQCGRLFNKESIINKPVRIDFKDTRGLKWTRNFDGLLKKQDKLEI</sequence>
<dbReference type="Proteomes" id="UP001057025">
    <property type="component" value="Chromosome"/>
</dbReference>